<keyword evidence="3" id="KW-1185">Reference proteome</keyword>
<dbReference type="AlphaFoldDB" id="A0A2J6PSV0"/>
<accession>A0A2J6PSV0</accession>
<feature type="coiled-coil region" evidence="1">
    <location>
        <begin position="372"/>
        <end position="401"/>
    </location>
</feature>
<organism evidence="2 3">
    <name type="scientific">Hyaloscypha hepaticicola</name>
    <dbReference type="NCBI Taxonomy" id="2082293"/>
    <lineage>
        <taxon>Eukaryota</taxon>
        <taxon>Fungi</taxon>
        <taxon>Dikarya</taxon>
        <taxon>Ascomycota</taxon>
        <taxon>Pezizomycotina</taxon>
        <taxon>Leotiomycetes</taxon>
        <taxon>Helotiales</taxon>
        <taxon>Hyaloscyphaceae</taxon>
        <taxon>Hyaloscypha</taxon>
    </lineage>
</organism>
<dbReference type="Proteomes" id="UP000235672">
    <property type="component" value="Unassembled WGS sequence"/>
</dbReference>
<protein>
    <submittedName>
        <fullName evidence="2">Uncharacterized protein</fullName>
    </submittedName>
</protein>
<keyword evidence="1" id="KW-0175">Coiled coil</keyword>
<name>A0A2J6PSV0_9HELO</name>
<sequence>MASESTETRVSTTRIPPNFAFPPKFTPSESCVPAQTRINKSAPNFGFPYFASPPLPIPKAVAMPEINSPLSLLSPTLQLPSKSKSTFLTIPLELRLQIYTYVLIGHPIHHAHLAPLDPPTTFQGMNTSEFHTTRLAPSSLNLQETEIRTLITHLPSPSPESQKLLALYPISQPHVVSRNQRIQGKIPTALLRSCKQVYEESKMTPWEQNTFTFINWFWSGVYASRQFSRSLRPWQSDAMRFVSVEVLGRDLKVDGMKRLGGGIGVSEMGEWWELCGLWKGVWGLRLGVKGAVCEKRREEIDGSVGWNGELGSVDDQPQAQPDNGILDVKAEWVQNGLLKMKELRWIEIEIEDEDVSRETKIAFCGQLEGAFNQLVHLRREEKKDEKKEKEKEKECESKERNIKIILIDRLKLAKDPVSNKDFTWYGGTAGDDSIYGLDM</sequence>
<proteinExistence type="predicted"/>
<dbReference type="OrthoDB" id="5413827at2759"/>
<dbReference type="PANTHER" id="PTHR38790">
    <property type="entry name" value="2EXR DOMAIN-CONTAINING PROTEIN-RELATED"/>
    <property type="match status" value="1"/>
</dbReference>
<evidence type="ECO:0000313" key="3">
    <source>
        <dbReference type="Proteomes" id="UP000235672"/>
    </source>
</evidence>
<evidence type="ECO:0000313" key="2">
    <source>
        <dbReference type="EMBL" id="PMD17108.1"/>
    </source>
</evidence>
<dbReference type="EMBL" id="KZ613501">
    <property type="protein sequence ID" value="PMD17108.1"/>
    <property type="molecule type" value="Genomic_DNA"/>
</dbReference>
<dbReference type="PANTHER" id="PTHR38790:SF4">
    <property type="entry name" value="2EXR DOMAIN-CONTAINING PROTEIN"/>
    <property type="match status" value="1"/>
</dbReference>
<reference evidence="2 3" key="1">
    <citation type="submission" date="2016-05" db="EMBL/GenBank/DDBJ databases">
        <title>A degradative enzymes factory behind the ericoid mycorrhizal symbiosis.</title>
        <authorList>
            <consortium name="DOE Joint Genome Institute"/>
            <person name="Martino E."/>
            <person name="Morin E."/>
            <person name="Grelet G."/>
            <person name="Kuo A."/>
            <person name="Kohler A."/>
            <person name="Daghino S."/>
            <person name="Barry K."/>
            <person name="Choi C."/>
            <person name="Cichocki N."/>
            <person name="Clum A."/>
            <person name="Copeland A."/>
            <person name="Hainaut M."/>
            <person name="Haridas S."/>
            <person name="Labutti K."/>
            <person name="Lindquist E."/>
            <person name="Lipzen A."/>
            <person name="Khouja H.-R."/>
            <person name="Murat C."/>
            <person name="Ohm R."/>
            <person name="Olson A."/>
            <person name="Spatafora J."/>
            <person name="Veneault-Fourrey C."/>
            <person name="Henrissat B."/>
            <person name="Grigoriev I."/>
            <person name="Martin F."/>
            <person name="Perotto S."/>
        </authorList>
    </citation>
    <scope>NUCLEOTIDE SEQUENCE [LARGE SCALE GENOMIC DNA]</scope>
    <source>
        <strain evidence="2 3">UAMH 7357</strain>
    </source>
</reference>
<evidence type="ECO:0000256" key="1">
    <source>
        <dbReference type="SAM" id="Coils"/>
    </source>
</evidence>
<gene>
    <name evidence="2" type="ORF">NA56DRAFT_707981</name>
</gene>